<organism evidence="1">
    <name type="scientific">marine metagenome</name>
    <dbReference type="NCBI Taxonomy" id="408172"/>
    <lineage>
        <taxon>unclassified sequences</taxon>
        <taxon>metagenomes</taxon>
        <taxon>ecological metagenomes</taxon>
    </lineage>
</organism>
<proteinExistence type="predicted"/>
<sequence>TLDAVAEYSRMTLWSEKRSTAKNEIFLEQCLERYKTTLEDKPWKLCKCDICRDVGIEVIIFRGSNRNKRRGFHNLYTYNKYLKSVINSK</sequence>
<protein>
    <submittedName>
        <fullName evidence="1">Uncharacterized protein</fullName>
    </submittedName>
</protein>
<dbReference type="GO" id="GO:0006400">
    <property type="term" value="P:tRNA modification"/>
    <property type="evidence" value="ECO:0007669"/>
    <property type="project" value="InterPro"/>
</dbReference>
<name>A0A383A2K6_9ZZZZ</name>
<gene>
    <name evidence="1" type="ORF">METZ01_LOCUS454644</name>
</gene>
<dbReference type="InterPro" id="IPR036511">
    <property type="entry name" value="TGT-like_sf"/>
</dbReference>
<reference evidence="1" key="1">
    <citation type="submission" date="2018-05" db="EMBL/GenBank/DDBJ databases">
        <authorList>
            <person name="Lanie J.A."/>
            <person name="Ng W.-L."/>
            <person name="Kazmierczak K.M."/>
            <person name="Andrzejewski T.M."/>
            <person name="Davidsen T.M."/>
            <person name="Wayne K.J."/>
            <person name="Tettelin H."/>
            <person name="Glass J.I."/>
            <person name="Rusch D."/>
            <person name="Podicherti R."/>
            <person name="Tsui H.-C.T."/>
            <person name="Winkler M.E."/>
        </authorList>
    </citation>
    <scope>NUCLEOTIDE SEQUENCE</scope>
</reference>
<evidence type="ECO:0000313" key="1">
    <source>
        <dbReference type="EMBL" id="SVE01790.1"/>
    </source>
</evidence>
<feature type="non-terminal residue" evidence="1">
    <location>
        <position position="1"/>
    </location>
</feature>
<dbReference type="EMBL" id="UINC01188529">
    <property type="protein sequence ID" value="SVE01790.1"/>
    <property type="molecule type" value="Genomic_DNA"/>
</dbReference>
<dbReference type="SUPFAM" id="SSF51713">
    <property type="entry name" value="tRNA-guanine transglycosylase"/>
    <property type="match status" value="1"/>
</dbReference>
<accession>A0A383A2K6</accession>
<dbReference type="AlphaFoldDB" id="A0A383A2K6"/>